<keyword evidence="9" id="KW-1185">Reference proteome</keyword>
<dbReference type="InterPro" id="IPR050808">
    <property type="entry name" value="Phage_Integrase"/>
</dbReference>
<evidence type="ECO:0000256" key="5">
    <source>
        <dbReference type="PROSITE-ProRule" id="PRU01248"/>
    </source>
</evidence>
<evidence type="ECO:0000259" key="7">
    <source>
        <dbReference type="PROSITE" id="PS51900"/>
    </source>
</evidence>
<dbReference type="InterPro" id="IPR002104">
    <property type="entry name" value="Integrase_catalytic"/>
</dbReference>
<dbReference type="PROSITE" id="PS51900">
    <property type="entry name" value="CB"/>
    <property type="match status" value="1"/>
</dbReference>
<evidence type="ECO:0000256" key="3">
    <source>
        <dbReference type="ARBA" id="ARBA00023125"/>
    </source>
</evidence>
<dbReference type="Pfam" id="PF00589">
    <property type="entry name" value="Phage_integrase"/>
    <property type="match status" value="1"/>
</dbReference>
<keyword evidence="4" id="KW-0233">DNA recombination</keyword>
<evidence type="ECO:0000256" key="2">
    <source>
        <dbReference type="ARBA" id="ARBA00022908"/>
    </source>
</evidence>
<dbReference type="CDD" id="cd00397">
    <property type="entry name" value="DNA_BRE_C"/>
    <property type="match status" value="1"/>
</dbReference>
<keyword evidence="2" id="KW-0229">DNA integration</keyword>
<organism evidence="8 9">
    <name type="scientific">Thomasclavelia cocleata</name>
    <dbReference type="NCBI Taxonomy" id="69824"/>
    <lineage>
        <taxon>Bacteria</taxon>
        <taxon>Bacillati</taxon>
        <taxon>Bacillota</taxon>
        <taxon>Erysipelotrichia</taxon>
        <taxon>Erysipelotrichales</taxon>
        <taxon>Coprobacillaceae</taxon>
        <taxon>Thomasclavelia</taxon>
    </lineage>
</organism>
<dbReference type="GO" id="GO:0006310">
    <property type="term" value="P:DNA recombination"/>
    <property type="evidence" value="ECO:0007669"/>
    <property type="project" value="UniProtKB-KW"/>
</dbReference>
<dbReference type="Proteomes" id="UP000198558">
    <property type="component" value="Unassembled WGS sequence"/>
</dbReference>
<dbReference type="InterPro" id="IPR011010">
    <property type="entry name" value="DNA_brk_join_enz"/>
</dbReference>
<dbReference type="InterPro" id="IPR004107">
    <property type="entry name" value="Integrase_SAM-like_N"/>
</dbReference>
<dbReference type="EMBL" id="FOIN01000001">
    <property type="protein sequence ID" value="SET07453.1"/>
    <property type="molecule type" value="Genomic_DNA"/>
</dbReference>
<dbReference type="GO" id="GO:0003677">
    <property type="term" value="F:DNA binding"/>
    <property type="evidence" value="ECO:0007669"/>
    <property type="project" value="UniProtKB-UniRule"/>
</dbReference>
<reference evidence="9" key="1">
    <citation type="submission" date="2016-10" db="EMBL/GenBank/DDBJ databases">
        <authorList>
            <person name="Varghese N."/>
            <person name="Submissions S."/>
        </authorList>
    </citation>
    <scope>NUCLEOTIDE SEQUENCE [LARGE SCALE GENOMIC DNA]</scope>
    <source>
        <strain evidence="9">DSM 1551</strain>
    </source>
</reference>
<evidence type="ECO:0000259" key="6">
    <source>
        <dbReference type="PROSITE" id="PS51898"/>
    </source>
</evidence>
<comment type="similarity">
    <text evidence="1">Belongs to the 'phage' integrase family.</text>
</comment>
<dbReference type="InterPro" id="IPR013762">
    <property type="entry name" value="Integrase-like_cat_sf"/>
</dbReference>
<keyword evidence="3 5" id="KW-0238">DNA-binding</keyword>
<dbReference type="SUPFAM" id="SSF56349">
    <property type="entry name" value="DNA breaking-rejoining enzymes"/>
    <property type="match status" value="1"/>
</dbReference>
<feature type="domain" description="Core-binding (CB)" evidence="7">
    <location>
        <begin position="27"/>
        <end position="110"/>
    </location>
</feature>
<dbReference type="PROSITE" id="PS51898">
    <property type="entry name" value="TYR_RECOMBINASE"/>
    <property type="match status" value="1"/>
</dbReference>
<evidence type="ECO:0000313" key="9">
    <source>
        <dbReference type="Proteomes" id="UP000198558"/>
    </source>
</evidence>
<accession>A0A1I0BKI2</accession>
<dbReference type="InterPro" id="IPR010998">
    <property type="entry name" value="Integrase_recombinase_N"/>
</dbReference>
<protein>
    <submittedName>
        <fullName evidence="8">Site-specific recombinase XerD</fullName>
    </submittedName>
</protein>
<dbReference type="Gene3D" id="1.10.150.130">
    <property type="match status" value="1"/>
</dbReference>
<dbReference type="PANTHER" id="PTHR30629">
    <property type="entry name" value="PROPHAGE INTEGRASE"/>
    <property type="match status" value="1"/>
</dbReference>
<dbReference type="Gene3D" id="1.10.443.10">
    <property type="entry name" value="Intergrase catalytic core"/>
    <property type="match status" value="1"/>
</dbReference>
<dbReference type="OrthoDB" id="111144at2"/>
<dbReference type="RefSeq" id="WP_092351499.1">
    <property type="nucleotide sequence ID" value="NZ_FOIN01000001.1"/>
</dbReference>
<dbReference type="GO" id="GO:0015074">
    <property type="term" value="P:DNA integration"/>
    <property type="evidence" value="ECO:0007669"/>
    <property type="project" value="UniProtKB-KW"/>
</dbReference>
<evidence type="ECO:0000313" key="8">
    <source>
        <dbReference type="EMBL" id="SET07453.1"/>
    </source>
</evidence>
<feature type="domain" description="Tyr recombinase" evidence="6">
    <location>
        <begin position="134"/>
        <end position="317"/>
    </location>
</feature>
<sequence>MAIGKKRSRRVKLHDKEKLKMINPETLKCWKKYQQYMNVKELSEKTIYNYNSDLTQWFIFILDKQFNQSVLDLGEDDILEFVTFAKSQGNNTERIKRRLSSISSFYKFLKRKKILNSDSPTEYIERPKRGLPVVTQTYLSKEQIELMRKKLDELGDLQLKTYAELSLSTMARVNAIAHLRWEQIDLENRVCNDVLEKEQKYVTLFFSEKVKKLLVQLKEYRTHYDIDDFGWLWRTPYTNQYDCVSNGTLAGWCSKIGQMIGISTLHPHDFRHSGSNQLSISGMPLEDISTLLNHISTEVTKKHYLLPNNKKISALKDKFEV</sequence>
<dbReference type="AlphaFoldDB" id="A0A1I0BKI2"/>
<gene>
    <name evidence="8" type="ORF">SAMN04489758_101163</name>
</gene>
<dbReference type="GeneID" id="78287207"/>
<evidence type="ECO:0000256" key="1">
    <source>
        <dbReference type="ARBA" id="ARBA00008857"/>
    </source>
</evidence>
<proteinExistence type="inferred from homology"/>
<evidence type="ECO:0000256" key="4">
    <source>
        <dbReference type="ARBA" id="ARBA00023172"/>
    </source>
</evidence>
<dbReference type="PANTHER" id="PTHR30629:SF2">
    <property type="entry name" value="PROPHAGE INTEGRASE INTS-RELATED"/>
    <property type="match status" value="1"/>
</dbReference>
<dbReference type="Pfam" id="PF02899">
    <property type="entry name" value="Phage_int_SAM_1"/>
    <property type="match status" value="1"/>
</dbReference>
<dbReference type="InterPro" id="IPR044068">
    <property type="entry name" value="CB"/>
</dbReference>
<name>A0A1I0BKI2_9FIRM</name>